<sequence>MNMMTATGEISPFIGEFEAYLRLGKNLIKHKVLIADMPTEGILGMDFLTNNECDVLLSKSCIRYRGQEWPCFKYKNAGQVSCCRISIYEKIVLPPSSETIVSGIAVDPIVKGKTGLVEPVKNFVEKHGLLIAKAVVQPNSGFIPITILNLSNVEHVIQKNTVAAMLEPVEADMIEPCQNINAVGSTETNAENIPMPDHIQTVYDSNINELSENQKVQFKELLLKFQNSFSKSATDIGRTELIEHSIDTDGQAHPIKQRPRRVPLAKILEAEAEIAKMAEQGEKLAECQNNDTDLKLLINWKETGEKPVWEKVSPCSSAVKYYWSRWESLYIKQKVLYHKWVNADGKGEKWLKVITQSLKSYVLSQLHNSVTGGHLGVKKTLSKVRERFSWFKQRHDVANWCRQCDICTSKKGPNKKPHAPLQQYNVGAPLERIAVDILGPLPRTYKGNRYLMVVGDYFSKWTDAIPIRDQEATTVANKLVERVITILGVPMEIHSDQGSNFESKVFREMCKLLGLHKTRTTTETPK</sequence>
<dbReference type="AlphaFoldDB" id="A0A8B6EFB7"/>
<gene>
    <name evidence="2" type="ORF">MGAL_10B093095</name>
</gene>
<protein>
    <recommendedName>
        <fullName evidence="1">Integrase catalytic domain-containing protein</fullName>
    </recommendedName>
</protein>
<comment type="caution">
    <text evidence="2">The sequence shown here is derived from an EMBL/GenBank/DDBJ whole genome shotgun (WGS) entry which is preliminary data.</text>
</comment>
<dbReference type="Gene3D" id="3.30.420.10">
    <property type="entry name" value="Ribonuclease H-like superfamily/Ribonuclease H"/>
    <property type="match status" value="1"/>
</dbReference>
<evidence type="ECO:0000313" key="2">
    <source>
        <dbReference type="EMBL" id="VDI33178.1"/>
    </source>
</evidence>
<reference evidence="2" key="1">
    <citation type="submission" date="2018-11" db="EMBL/GenBank/DDBJ databases">
        <authorList>
            <person name="Alioto T."/>
            <person name="Alioto T."/>
        </authorList>
    </citation>
    <scope>NUCLEOTIDE SEQUENCE</scope>
</reference>
<dbReference type="Pfam" id="PF00665">
    <property type="entry name" value="rve"/>
    <property type="match status" value="1"/>
</dbReference>
<dbReference type="InterPro" id="IPR050951">
    <property type="entry name" value="Retrovirus_Pol_polyprotein"/>
</dbReference>
<dbReference type="InterPro" id="IPR036397">
    <property type="entry name" value="RNaseH_sf"/>
</dbReference>
<dbReference type="OrthoDB" id="6156608at2759"/>
<dbReference type="FunFam" id="1.10.340.70:FF:000001">
    <property type="entry name" value="Retrovirus-related Pol polyprotein from transposon gypsy-like Protein"/>
    <property type="match status" value="1"/>
</dbReference>
<keyword evidence="3" id="KW-1185">Reference proteome</keyword>
<dbReference type="Pfam" id="PF17921">
    <property type="entry name" value="Integrase_H2C2"/>
    <property type="match status" value="1"/>
</dbReference>
<dbReference type="SUPFAM" id="SSF53098">
    <property type="entry name" value="Ribonuclease H-like"/>
    <property type="match status" value="1"/>
</dbReference>
<name>A0A8B6EFB7_MYTGA</name>
<evidence type="ECO:0000259" key="1">
    <source>
        <dbReference type="PROSITE" id="PS50994"/>
    </source>
</evidence>
<feature type="domain" description="Integrase catalytic" evidence="1">
    <location>
        <begin position="416"/>
        <end position="526"/>
    </location>
</feature>
<dbReference type="EMBL" id="UYJE01005013">
    <property type="protein sequence ID" value="VDI33178.1"/>
    <property type="molecule type" value="Genomic_DNA"/>
</dbReference>
<dbReference type="GO" id="GO:0003676">
    <property type="term" value="F:nucleic acid binding"/>
    <property type="evidence" value="ECO:0007669"/>
    <property type="project" value="InterPro"/>
</dbReference>
<dbReference type="PANTHER" id="PTHR37984:SF15">
    <property type="entry name" value="INTEGRASE CATALYTIC DOMAIN-CONTAINING PROTEIN"/>
    <property type="match status" value="1"/>
</dbReference>
<dbReference type="Gene3D" id="1.10.340.70">
    <property type="match status" value="1"/>
</dbReference>
<dbReference type="InterPro" id="IPR012337">
    <property type="entry name" value="RNaseH-like_sf"/>
</dbReference>
<dbReference type="PANTHER" id="PTHR37984">
    <property type="entry name" value="PROTEIN CBG26694"/>
    <property type="match status" value="1"/>
</dbReference>
<dbReference type="GO" id="GO:0015074">
    <property type="term" value="P:DNA integration"/>
    <property type="evidence" value="ECO:0007669"/>
    <property type="project" value="InterPro"/>
</dbReference>
<evidence type="ECO:0000313" key="3">
    <source>
        <dbReference type="Proteomes" id="UP000596742"/>
    </source>
</evidence>
<dbReference type="Proteomes" id="UP000596742">
    <property type="component" value="Unassembled WGS sequence"/>
</dbReference>
<dbReference type="PROSITE" id="PS50994">
    <property type="entry name" value="INTEGRASE"/>
    <property type="match status" value="1"/>
</dbReference>
<dbReference type="InterPro" id="IPR001584">
    <property type="entry name" value="Integrase_cat-core"/>
</dbReference>
<accession>A0A8B6EFB7</accession>
<dbReference type="InterPro" id="IPR041588">
    <property type="entry name" value="Integrase_H2C2"/>
</dbReference>
<organism evidence="2 3">
    <name type="scientific">Mytilus galloprovincialis</name>
    <name type="common">Mediterranean mussel</name>
    <dbReference type="NCBI Taxonomy" id="29158"/>
    <lineage>
        <taxon>Eukaryota</taxon>
        <taxon>Metazoa</taxon>
        <taxon>Spiralia</taxon>
        <taxon>Lophotrochozoa</taxon>
        <taxon>Mollusca</taxon>
        <taxon>Bivalvia</taxon>
        <taxon>Autobranchia</taxon>
        <taxon>Pteriomorphia</taxon>
        <taxon>Mytilida</taxon>
        <taxon>Mytiloidea</taxon>
        <taxon>Mytilidae</taxon>
        <taxon>Mytilinae</taxon>
        <taxon>Mytilus</taxon>
    </lineage>
</organism>
<proteinExistence type="predicted"/>